<feature type="transmembrane region" description="Helical" evidence="8">
    <location>
        <begin position="166"/>
        <end position="185"/>
    </location>
</feature>
<evidence type="ECO:0000259" key="9">
    <source>
        <dbReference type="PROSITE" id="PS50893"/>
    </source>
</evidence>
<dbReference type="PROSITE" id="PS50929">
    <property type="entry name" value="ABC_TM1F"/>
    <property type="match status" value="1"/>
</dbReference>
<dbReference type="InterPro" id="IPR050173">
    <property type="entry name" value="ABC_transporter_C-like"/>
</dbReference>
<dbReference type="PROSITE" id="PS50893">
    <property type="entry name" value="ABC_TRANSPORTER_2"/>
    <property type="match status" value="1"/>
</dbReference>
<dbReference type="GO" id="GO:0016887">
    <property type="term" value="F:ATP hydrolysis activity"/>
    <property type="evidence" value="ECO:0007669"/>
    <property type="project" value="InterPro"/>
</dbReference>
<accession>A0A1I7W9G3</accession>
<evidence type="ECO:0000313" key="12">
    <source>
        <dbReference type="WBParaSite" id="Hba_01283"/>
    </source>
</evidence>
<dbReference type="Pfam" id="PF00664">
    <property type="entry name" value="ABC_membrane"/>
    <property type="match status" value="1"/>
</dbReference>
<dbReference type="InterPro" id="IPR017871">
    <property type="entry name" value="ABC_transporter-like_CS"/>
</dbReference>
<feature type="compositionally biased region" description="Low complexity" evidence="7">
    <location>
        <begin position="259"/>
        <end position="274"/>
    </location>
</feature>
<evidence type="ECO:0000256" key="1">
    <source>
        <dbReference type="ARBA" id="ARBA00022448"/>
    </source>
</evidence>
<dbReference type="Gene3D" id="3.40.50.300">
    <property type="entry name" value="P-loop containing nucleotide triphosphate hydrolases"/>
    <property type="match status" value="1"/>
</dbReference>
<keyword evidence="4" id="KW-0067">ATP-binding</keyword>
<feature type="transmembrane region" description="Helical" evidence="8">
    <location>
        <begin position="77"/>
        <end position="98"/>
    </location>
</feature>
<keyword evidence="2 8" id="KW-0812">Transmembrane</keyword>
<keyword evidence="6 8" id="KW-0472">Membrane</keyword>
<dbReference type="Gene3D" id="1.20.1560.10">
    <property type="entry name" value="ABC transporter type 1, transmembrane domain"/>
    <property type="match status" value="1"/>
</dbReference>
<proteinExistence type="predicted"/>
<evidence type="ECO:0000256" key="4">
    <source>
        <dbReference type="ARBA" id="ARBA00022840"/>
    </source>
</evidence>
<dbReference type="PROSITE" id="PS00211">
    <property type="entry name" value="ABC_TRANSPORTER_1"/>
    <property type="match status" value="1"/>
</dbReference>
<dbReference type="GO" id="GO:0140359">
    <property type="term" value="F:ABC-type transporter activity"/>
    <property type="evidence" value="ECO:0007669"/>
    <property type="project" value="InterPro"/>
</dbReference>
<feature type="domain" description="ABC transporter" evidence="9">
    <location>
        <begin position="487"/>
        <end position="725"/>
    </location>
</feature>
<dbReference type="Pfam" id="PF00005">
    <property type="entry name" value="ABC_tran"/>
    <property type="match status" value="1"/>
</dbReference>
<dbReference type="InterPro" id="IPR027417">
    <property type="entry name" value="P-loop_NTPase"/>
</dbReference>
<feature type="domain" description="ABC transmembrane type-1" evidence="10">
    <location>
        <begin position="336"/>
        <end position="512"/>
    </location>
</feature>
<organism evidence="11 12">
    <name type="scientific">Heterorhabditis bacteriophora</name>
    <name type="common">Entomopathogenic nematode worm</name>
    <dbReference type="NCBI Taxonomy" id="37862"/>
    <lineage>
        <taxon>Eukaryota</taxon>
        <taxon>Metazoa</taxon>
        <taxon>Ecdysozoa</taxon>
        <taxon>Nematoda</taxon>
        <taxon>Chromadorea</taxon>
        <taxon>Rhabditida</taxon>
        <taxon>Rhabditina</taxon>
        <taxon>Rhabditomorpha</taxon>
        <taxon>Strongyloidea</taxon>
        <taxon>Heterorhabditidae</taxon>
        <taxon>Heterorhabditis</taxon>
    </lineage>
</organism>
<name>A0A1I7W9G3_HETBA</name>
<feature type="transmembrane region" description="Helical" evidence="8">
    <location>
        <begin position="410"/>
        <end position="431"/>
    </location>
</feature>
<feature type="transmembrane region" description="Helical" evidence="8">
    <location>
        <begin position="343"/>
        <end position="365"/>
    </location>
</feature>
<keyword evidence="11" id="KW-1185">Reference proteome</keyword>
<feature type="transmembrane region" description="Helical" evidence="8">
    <location>
        <begin position="104"/>
        <end position="123"/>
    </location>
</feature>
<dbReference type="PANTHER" id="PTHR24223">
    <property type="entry name" value="ATP-BINDING CASSETTE SUB-FAMILY C"/>
    <property type="match status" value="1"/>
</dbReference>
<dbReference type="InterPro" id="IPR036640">
    <property type="entry name" value="ABC1_TM_sf"/>
</dbReference>
<dbReference type="AlphaFoldDB" id="A0A1I7W9G3"/>
<evidence type="ECO:0000259" key="10">
    <source>
        <dbReference type="PROSITE" id="PS50929"/>
    </source>
</evidence>
<evidence type="ECO:0000256" key="5">
    <source>
        <dbReference type="ARBA" id="ARBA00022989"/>
    </source>
</evidence>
<feature type="transmembrane region" description="Helical" evidence="8">
    <location>
        <begin position="45"/>
        <end position="65"/>
    </location>
</feature>
<dbReference type="GO" id="GO:0005524">
    <property type="term" value="F:ATP binding"/>
    <property type="evidence" value="ECO:0007669"/>
    <property type="project" value="UniProtKB-KW"/>
</dbReference>
<dbReference type="InterPro" id="IPR011527">
    <property type="entry name" value="ABC1_TM_dom"/>
</dbReference>
<reference evidence="12" key="1">
    <citation type="submission" date="2016-11" db="UniProtKB">
        <authorList>
            <consortium name="WormBaseParasite"/>
        </authorList>
    </citation>
    <scope>IDENTIFICATION</scope>
</reference>
<dbReference type="GO" id="GO:0016020">
    <property type="term" value="C:membrane"/>
    <property type="evidence" value="ECO:0007669"/>
    <property type="project" value="InterPro"/>
</dbReference>
<sequence>MEPNISSGPLFGLDAFCGEKFWDPLIWTSKQIPTLTQCFQHTTLVWIPCLFIFCISPILTGQIFYRRATPLLWTRQIVAKVVMCNTMLIMLNAFHVLVSRFSQVLSLVLIADAFFLFILAFYEAMFIDFPNAVDFVYPLMLCLAMFLLVIFIISCRNYGKVTSGGLFLSWLLFTVCGIPEMYFWSSSMFQPSVRKLKLKLNFPKWMKLWDKQLKGYRRIVTSFLVFLAVFNFVFLWVFYIDIVLNMIVDYNGRRSRTNSVRSRSTTSRSRSYSTDQTPLLAADGGPNGDDYGSLPTLPPPVIRPPSIMGYHYCHVDESRIRYAAILSLIRFTEDMNRPLWEGLFLALTMFITSELSSLMQSHYYYLMYRVGTRVQTCLTAAVYKKVIIIVQLSHILHSLGNWLYVSFPIIYFHNFSSRVAFFLFILFHFTLRLSNSARREKTVGEIVNLMSIDIDRFQQISPQTMQYWSNPLQIGLALFFLWQQIGLSVMSGVAVMLMLFPINFLITMLIRKCQVGNIFIYIKFVSVKCFIFVFILFRRNGSIKRIHRLERSSIICSSTTVDAKSNYATKYHIWQKVGFNYLPLVALLTKLFYRFDEYFYNRVLDACALYPDLQMLPLGDMTEIGEKGINLSGGQKSRISLARAVYQNHDVYLLDDPMSAVDSHVGAQLFTSGMLRNKTRILVTNELSFLKHSNLILIMKGKFTKESKYLTENEIINCVQMVKNVKKKKGRDARKKKRGVMKKKCMKIQQKTTMMHWLRTLRLLTTLVFFNTDFRVFKIVFFVQG</sequence>
<evidence type="ECO:0000256" key="2">
    <source>
        <dbReference type="ARBA" id="ARBA00022692"/>
    </source>
</evidence>
<protein>
    <submittedName>
        <fullName evidence="12">ABC transmembrane type-1 domain-containing protein</fullName>
    </submittedName>
</protein>
<feature type="region of interest" description="Disordered" evidence="7">
    <location>
        <begin position="259"/>
        <end position="286"/>
    </location>
</feature>
<evidence type="ECO:0000256" key="6">
    <source>
        <dbReference type="ARBA" id="ARBA00023136"/>
    </source>
</evidence>
<keyword evidence="3" id="KW-0547">Nucleotide-binding</keyword>
<feature type="transmembrane region" description="Helical" evidence="8">
    <location>
        <begin position="135"/>
        <end position="154"/>
    </location>
</feature>
<feature type="transmembrane region" description="Helical" evidence="8">
    <location>
        <begin position="485"/>
        <end position="506"/>
    </location>
</feature>
<dbReference type="Proteomes" id="UP000095283">
    <property type="component" value="Unplaced"/>
</dbReference>
<dbReference type="PANTHER" id="PTHR24223:SF342">
    <property type="entry name" value="MULTIDRUG RESISTANCE-ASSOCIATED PROTEIN 1"/>
    <property type="match status" value="1"/>
</dbReference>
<feature type="transmembrane region" description="Helical" evidence="8">
    <location>
        <begin position="518"/>
        <end position="537"/>
    </location>
</feature>
<dbReference type="WBParaSite" id="Hba_01283">
    <property type="protein sequence ID" value="Hba_01283"/>
    <property type="gene ID" value="Hba_01283"/>
</dbReference>
<evidence type="ECO:0000256" key="8">
    <source>
        <dbReference type="SAM" id="Phobius"/>
    </source>
</evidence>
<keyword evidence="1" id="KW-0813">Transport</keyword>
<evidence type="ECO:0000256" key="7">
    <source>
        <dbReference type="SAM" id="MobiDB-lite"/>
    </source>
</evidence>
<evidence type="ECO:0000313" key="11">
    <source>
        <dbReference type="Proteomes" id="UP000095283"/>
    </source>
</evidence>
<feature type="transmembrane region" description="Helical" evidence="8">
    <location>
        <begin position="219"/>
        <end position="240"/>
    </location>
</feature>
<evidence type="ECO:0000256" key="3">
    <source>
        <dbReference type="ARBA" id="ARBA00022741"/>
    </source>
</evidence>
<dbReference type="SUPFAM" id="SSF52540">
    <property type="entry name" value="P-loop containing nucleoside triphosphate hydrolases"/>
    <property type="match status" value="1"/>
</dbReference>
<keyword evidence="5 8" id="KW-1133">Transmembrane helix</keyword>
<dbReference type="InterPro" id="IPR003439">
    <property type="entry name" value="ABC_transporter-like_ATP-bd"/>
</dbReference>